<feature type="binding site" evidence="7">
    <location>
        <position position="54"/>
    </location>
    <ligand>
        <name>Zn(2+)</name>
        <dbReference type="ChEBI" id="CHEBI:29105"/>
        <label>2</label>
    </ligand>
</feature>
<comment type="pathway">
    <text evidence="7">Amino-acid degradation; L-tryptophan degradation via kynurenine pathway; L-kynurenine from L-tryptophan: step 2/2.</text>
</comment>
<feature type="binding site" evidence="7">
    <location>
        <position position="171"/>
    </location>
    <ligand>
        <name>Zn(2+)</name>
        <dbReference type="ChEBI" id="CHEBI:29105"/>
        <label>1</label>
    </ligand>
</feature>
<dbReference type="InterPro" id="IPR017484">
    <property type="entry name" value="Kynurenine_formamidase_bac"/>
</dbReference>
<dbReference type="InterPro" id="IPR007325">
    <property type="entry name" value="KFase/CYL"/>
</dbReference>
<accession>A0ABN1GMZ6</accession>
<dbReference type="PANTHER" id="PTHR31118">
    <property type="entry name" value="CYCLASE-LIKE PROTEIN 2"/>
    <property type="match status" value="1"/>
</dbReference>
<comment type="catalytic activity">
    <reaction evidence="6 7">
        <text>N-formyl-L-kynurenine + H2O = L-kynurenine + formate + H(+)</text>
        <dbReference type="Rhea" id="RHEA:13009"/>
        <dbReference type="ChEBI" id="CHEBI:15377"/>
        <dbReference type="ChEBI" id="CHEBI:15378"/>
        <dbReference type="ChEBI" id="CHEBI:15740"/>
        <dbReference type="ChEBI" id="CHEBI:57959"/>
        <dbReference type="ChEBI" id="CHEBI:58629"/>
        <dbReference type="EC" id="3.5.1.9"/>
    </reaction>
</comment>
<dbReference type="HAMAP" id="MF_01969">
    <property type="entry name" value="KynB"/>
    <property type="match status" value="1"/>
</dbReference>
<keyword evidence="4 7" id="KW-0862">Zinc</keyword>
<keyword evidence="9" id="KW-1185">Reference proteome</keyword>
<keyword evidence="2 7" id="KW-0479">Metal-binding</keyword>
<dbReference type="RefSeq" id="WP_343816170.1">
    <property type="nucleotide sequence ID" value="NZ_BAAADS010000025.1"/>
</dbReference>
<feature type="binding site" evidence="7">
    <location>
        <position position="171"/>
    </location>
    <ligand>
        <name>Zn(2+)</name>
        <dbReference type="ChEBI" id="CHEBI:29105"/>
        <label>2</label>
    </ligand>
</feature>
<feature type="binding site" evidence="7">
    <location>
        <position position="159"/>
    </location>
    <ligand>
        <name>Zn(2+)</name>
        <dbReference type="ChEBI" id="CHEBI:29105"/>
        <label>2</label>
    </ligand>
</feature>
<comment type="cofactor">
    <cofactor evidence="7">
        <name>Zn(2+)</name>
        <dbReference type="ChEBI" id="CHEBI:29105"/>
    </cofactor>
    <text evidence="7">Binds 2 zinc ions per subunit.</text>
</comment>
<reference evidence="8 9" key="1">
    <citation type="journal article" date="2019" name="Int. J. Syst. Evol. Microbiol.">
        <title>The Global Catalogue of Microorganisms (GCM) 10K type strain sequencing project: providing services to taxonomists for standard genome sequencing and annotation.</title>
        <authorList>
            <consortium name="The Broad Institute Genomics Platform"/>
            <consortium name="The Broad Institute Genome Sequencing Center for Infectious Disease"/>
            <person name="Wu L."/>
            <person name="Ma J."/>
        </authorList>
    </citation>
    <scope>NUCLEOTIDE SEQUENCE [LARGE SCALE GENOMIC DNA]</scope>
    <source>
        <strain evidence="8 9">JCM 15395</strain>
    </source>
</reference>
<comment type="caution">
    <text evidence="8">The sequence shown here is derived from an EMBL/GenBank/DDBJ whole genome shotgun (WGS) entry which is preliminary data.</text>
</comment>
<dbReference type="EMBL" id="BAAADS010000025">
    <property type="protein sequence ID" value="GAA0614887.1"/>
    <property type="molecule type" value="Genomic_DNA"/>
</dbReference>
<evidence type="ECO:0000313" key="9">
    <source>
        <dbReference type="Proteomes" id="UP001500866"/>
    </source>
</evidence>
<evidence type="ECO:0000256" key="5">
    <source>
        <dbReference type="ARBA" id="ARBA00023079"/>
    </source>
</evidence>
<feature type="binding site" evidence="7">
    <location>
        <position position="48"/>
    </location>
    <ligand>
        <name>Zn(2+)</name>
        <dbReference type="ChEBI" id="CHEBI:29105"/>
        <label>1</label>
    </ligand>
</feature>
<sequence>MGEWMDISQPVNNNLAHWPGDQPFHYHTPVTKDMTGSVNIGRITTSTHVGTHADAPYHFMENGGKILDLEIDRYIGPCKIIDLASFHEINEIALKSKLSGRTERLLIRTSLPNKADRFPEDVPPITADGAAFMHSLGVKLVGVDTPSVDPISSKELVGHHSLFKHDINILENVMLDEVEEGDYQLIALPLPLQDADGSLVRAVIKPIRGGDSDAK</sequence>
<comment type="function">
    <text evidence="1 7">Catalyzes the hydrolysis of N-formyl-L-kynurenine to L-kynurenine, the second step in the kynurenine pathway of tryptophan degradation.</text>
</comment>
<comment type="similarity">
    <text evidence="7">Belongs to the Cyclase 1 superfamily. KynB family.</text>
</comment>
<protein>
    <recommendedName>
        <fullName evidence="7">Kynurenine formamidase</fullName>
        <shortName evidence="7">KFA</shortName>
        <shortName evidence="7">KFase</shortName>
        <ecNumber evidence="7">3.5.1.9</ecNumber>
    </recommendedName>
    <alternativeName>
        <fullName evidence="7">Arylformamidase</fullName>
    </alternativeName>
    <alternativeName>
        <fullName evidence="7">N-formylkynurenine formamidase</fullName>
        <shortName evidence="7">FKF</shortName>
    </alternativeName>
</protein>
<feature type="binding site" evidence="7">
    <location>
        <position position="52"/>
    </location>
    <ligand>
        <name>Zn(2+)</name>
        <dbReference type="ChEBI" id="CHEBI:29105"/>
        <label>1</label>
    </ligand>
</feature>
<feature type="active site" description="Proton donor/acceptor" evidence="7">
    <location>
        <position position="58"/>
    </location>
</feature>
<gene>
    <name evidence="8" type="primary">kynB_2</name>
    <name evidence="7" type="synonym">kynB</name>
    <name evidence="8" type="ORF">GCM10009001_35220</name>
</gene>
<dbReference type="SUPFAM" id="SSF102198">
    <property type="entry name" value="Putative cyclase"/>
    <property type="match status" value="1"/>
</dbReference>
<organism evidence="8 9">
    <name type="scientific">Virgibacillus siamensis</name>
    <dbReference type="NCBI Taxonomy" id="480071"/>
    <lineage>
        <taxon>Bacteria</taxon>
        <taxon>Bacillati</taxon>
        <taxon>Bacillota</taxon>
        <taxon>Bacilli</taxon>
        <taxon>Bacillales</taxon>
        <taxon>Bacillaceae</taxon>
        <taxon>Virgibacillus</taxon>
    </lineage>
</organism>
<name>A0ABN1GMZ6_9BACI</name>
<dbReference type="InterPro" id="IPR037175">
    <property type="entry name" value="KFase_sf"/>
</dbReference>
<comment type="subunit">
    <text evidence="7">Homodimer.</text>
</comment>
<dbReference type="EC" id="3.5.1.9" evidence="7"/>
<evidence type="ECO:0000256" key="3">
    <source>
        <dbReference type="ARBA" id="ARBA00022801"/>
    </source>
</evidence>
<dbReference type="Pfam" id="PF04199">
    <property type="entry name" value="Cyclase"/>
    <property type="match status" value="1"/>
</dbReference>
<feature type="binding site" evidence="7">
    <location>
        <position position="54"/>
    </location>
    <ligand>
        <name>Zn(2+)</name>
        <dbReference type="ChEBI" id="CHEBI:29105"/>
        <label>1</label>
    </ligand>
</feature>
<evidence type="ECO:0000256" key="2">
    <source>
        <dbReference type="ARBA" id="ARBA00022723"/>
    </source>
</evidence>
<dbReference type="Gene3D" id="3.50.30.50">
    <property type="entry name" value="Putative cyclase"/>
    <property type="match status" value="1"/>
</dbReference>
<dbReference type="PANTHER" id="PTHR31118:SF32">
    <property type="entry name" value="KYNURENINE FORMAMIDASE"/>
    <property type="match status" value="1"/>
</dbReference>
<feature type="binding site" evidence="7">
    <location>
        <position position="18"/>
    </location>
    <ligand>
        <name>substrate</name>
    </ligand>
</feature>
<evidence type="ECO:0000256" key="4">
    <source>
        <dbReference type="ARBA" id="ARBA00022833"/>
    </source>
</evidence>
<evidence type="ECO:0000256" key="1">
    <source>
        <dbReference type="ARBA" id="ARBA00002204"/>
    </source>
</evidence>
<evidence type="ECO:0000313" key="8">
    <source>
        <dbReference type="EMBL" id="GAA0614887.1"/>
    </source>
</evidence>
<dbReference type="NCBIfam" id="TIGR03035">
    <property type="entry name" value="trp_arylform"/>
    <property type="match status" value="1"/>
</dbReference>
<proteinExistence type="inferred from homology"/>
<evidence type="ECO:0000256" key="7">
    <source>
        <dbReference type="HAMAP-Rule" id="MF_01969"/>
    </source>
</evidence>
<keyword evidence="3 7" id="KW-0378">Hydrolase</keyword>
<keyword evidence="5 7" id="KW-0823">Tryptophan catabolism</keyword>
<evidence type="ECO:0000256" key="6">
    <source>
        <dbReference type="ARBA" id="ARBA00048496"/>
    </source>
</evidence>
<dbReference type="Proteomes" id="UP001500866">
    <property type="component" value="Unassembled WGS sequence"/>
</dbReference>